<name>A0A941CP51_9CLOT</name>
<feature type="transmembrane region" description="Helical" evidence="1">
    <location>
        <begin position="37"/>
        <end position="56"/>
    </location>
</feature>
<evidence type="ECO:0000256" key="1">
    <source>
        <dbReference type="SAM" id="Phobius"/>
    </source>
</evidence>
<evidence type="ECO:0000313" key="2">
    <source>
        <dbReference type="EMBL" id="MBR0575089.1"/>
    </source>
</evidence>
<dbReference type="AlphaFoldDB" id="A0A941CP51"/>
<evidence type="ECO:0000313" key="3">
    <source>
        <dbReference type="Proteomes" id="UP000675379"/>
    </source>
</evidence>
<keyword evidence="1" id="KW-0812">Transmembrane</keyword>
<proteinExistence type="predicted"/>
<reference evidence="2" key="1">
    <citation type="submission" date="2021-04" db="EMBL/GenBank/DDBJ databases">
        <title>Proteiniclasticum sedimins sp. nov., an obligate anaerobic bacterium isolated from anaerobic sludge.</title>
        <authorList>
            <person name="Liu J."/>
        </authorList>
    </citation>
    <scope>NUCLEOTIDE SEQUENCE</scope>
    <source>
        <strain evidence="2">BAD-10</strain>
    </source>
</reference>
<feature type="transmembrane region" description="Helical" evidence="1">
    <location>
        <begin position="65"/>
        <end position="84"/>
    </location>
</feature>
<dbReference type="Pfam" id="PF11361">
    <property type="entry name" value="DUF3159"/>
    <property type="match status" value="1"/>
</dbReference>
<accession>A0A941CP51</accession>
<comment type="caution">
    <text evidence="2">The sequence shown here is derived from an EMBL/GenBank/DDBJ whole genome shotgun (WGS) entry which is preliminary data.</text>
</comment>
<dbReference type="InterPro" id="IPR016566">
    <property type="entry name" value="UCP010219"/>
</dbReference>
<keyword evidence="3" id="KW-1185">Reference proteome</keyword>
<feature type="transmembrane region" description="Helical" evidence="1">
    <location>
        <begin position="90"/>
        <end position="111"/>
    </location>
</feature>
<dbReference type="EMBL" id="JAGSCS010000002">
    <property type="protein sequence ID" value="MBR0575089.1"/>
    <property type="molecule type" value="Genomic_DNA"/>
</dbReference>
<keyword evidence="1" id="KW-1133">Transmembrane helix</keyword>
<dbReference type="Proteomes" id="UP000675379">
    <property type="component" value="Unassembled WGS sequence"/>
</dbReference>
<feature type="transmembrane region" description="Helical" evidence="1">
    <location>
        <begin position="139"/>
        <end position="163"/>
    </location>
</feature>
<feature type="transmembrane region" description="Helical" evidence="1">
    <location>
        <begin position="175"/>
        <end position="195"/>
    </location>
</feature>
<keyword evidence="1" id="KW-0472">Membrane</keyword>
<dbReference type="RefSeq" id="WP_211799610.1">
    <property type="nucleotide sequence ID" value="NZ_JAGSCS010000002.1"/>
</dbReference>
<gene>
    <name evidence="2" type="ORF">KCG48_01920</name>
</gene>
<sequence>MAGKTQEVREELKLVLSGKTKDALWPPLVYAILQSRMGILPAALAAMAGSLATAVYRRMKGEKTLYAFTGFLGIALASGLAYYNQNASNFYLPGIVSGGVITVVSLFSLLLGKPLAAWTSHLTRGWPTSWYWRKDVKPAYTNVTISWTVLFAVRLSLQLYFYLRNDVANLTVVNTILGLPATIGVLVLSYLYGIWKLKVLGGPSVREHVENLPKPWTGQTRGF</sequence>
<protein>
    <submittedName>
        <fullName evidence="2">DUF3159 domain-containing protein</fullName>
    </submittedName>
</protein>
<organism evidence="2 3">
    <name type="scientific">Proteiniclasticum sediminis</name>
    <dbReference type="NCBI Taxonomy" id="2804028"/>
    <lineage>
        <taxon>Bacteria</taxon>
        <taxon>Bacillati</taxon>
        <taxon>Bacillota</taxon>
        <taxon>Clostridia</taxon>
        <taxon>Eubacteriales</taxon>
        <taxon>Clostridiaceae</taxon>
        <taxon>Proteiniclasticum</taxon>
    </lineage>
</organism>